<dbReference type="Proteomes" id="UP001169764">
    <property type="component" value="Unassembled WGS sequence"/>
</dbReference>
<reference evidence="2" key="1">
    <citation type="submission" date="2023-07" db="EMBL/GenBank/DDBJ databases">
        <authorList>
            <person name="Kim M."/>
        </authorList>
    </citation>
    <scope>NUCLEOTIDE SEQUENCE</scope>
    <source>
        <strain evidence="2">BIUV-7</strain>
    </source>
</reference>
<dbReference type="NCBIfam" id="NF033537">
    <property type="entry name" value="lasso_biosyn_B2"/>
    <property type="match status" value="1"/>
</dbReference>
<dbReference type="Pfam" id="PF13471">
    <property type="entry name" value="Transglut_core3"/>
    <property type="match status" value="1"/>
</dbReference>
<protein>
    <submittedName>
        <fullName evidence="2">Lasso peptide biosynthesis B2 protein</fullName>
    </submittedName>
</protein>
<evidence type="ECO:0000313" key="3">
    <source>
        <dbReference type="Proteomes" id="UP001169764"/>
    </source>
</evidence>
<evidence type="ECO:0000313" key="2">
    <source>
        <dbReference type="EMBL" id="MDO6416102.1"/>
    </source>
</evidence>
<name>A0ABT8YCP0_9SPHN</name>
<feature type="domain" description="Microcin J25-processing protein McjB C-terminal" evidence="1">
    <location>
        <begin position="117"/>
        <end position="220"/>
    </location>
</feature>
<evidence type="ECO:0000259" key="1">
    <source>
        <dbReference type="Pfam" id="PF13471"/>
    </source>
</evidence>
<keyword evidence="3" id="KW-1185">Reference proteome</keyword>
<accession>A0ABT8YCP0</accession>
<dbReference type="RefSeq" id="WP_303545111.1">
    <property type="nucleotide sequence ID" value="NZ_JAUOTP010000009.1"/>
</dbReference>
<comment type="caution">
    <text evidence="2">The sequence shown here is derived from an EMBL/GenBank/DDBJ whole genome shotgun (WGS) entry which is preliminary data.</text>
</comment>
<dbReference type="EMBL" id="JAUOTP010000009">
    <property type="protein sequence ID" value="MDO6416102.1"/>
    <property type="molecule type" value="Genomic_DNA"/>
</dbReference>
<gene>
    <name evidence="2" type="ORF">Q4F19_17080</name>
</gene>
<sequence length="222" mass="24222">MGLKLRRGLSFCRIGKRILFLDVTDDRYFCLKPAAEFAFARLVTASEPLGEHDQDAIAGMIREGLLVPSGSSMAPRPCEAPPAATRSLLDIKLARPTSFDLSGAAWALARATLLTRAGALDRSLRAFTDLKSSASGQSRTNGALQKTAAAFEMLTLVTSPLDRCLPRSLAMARRLAMQGLRPDLLIGVQLHPFRAHAWVQHDDWLANDRLDAVRSFTPILAL</sequence>
<dbReference type="InterPro" id="IPR053521">
    <property type="entry name" value="McjB-like"/>
</dbReference>
<proteinExistence type="predicted"/>
<organism evidence="2 3">
    <name type="scientific">Sphingomonas natans</name>
    <dbReference type="NCBI Taxonomy" id="3063330"/>
    <lineage>
        <taxon>Bacteria</taxon>
        <taxon>Pseudomonadati</taxon>
        <taxon>Pseudomonadota</taxon>
        <taxon>Alphaproteobacteria</taxon>
        <taxon>Sphingomonadales</taxon>
        <taxon>Sphingomonadaceae</taxon>
        <taxon>Sphingomonas</taxon>
    </lineage>
</organism>
<dbReference type="InterPro" id="IPR032708">
    <property type="entry name" value="McjB_C"/>
</dbReference>